<evidence type="ECO:0000313" key="10">
    <source>
        <dbReference type="EMBL" id="QNO53878.1"/>
    </source>
</evidence>
<evidence type="ECO:0000256" key="1">
    <source>
        <dbReference type="ARBA" id="ARBA00022490"/>
    </source>
</evidence>
<proteinExistence type="inferred from homology"/>
<dbReference type="EMBL" id="MT631554">
    <property type="protein sequence ID" value="QNO53878.1"/>
    <property type="molecule type" value="Genomic_DNA"/>
</dbReference>
<evidence type="ECO:0000256" key="3">
    <source>
        <dbReference type="ARBA" id="ARBA00022694"/>
    </source>
</evidence>
<dbReference type="GO" id="GO:0005737">
    <property type="term" value="C:cytoplasm"/>
    <property type="evidence" value="ECO:0007669"/>
    <property type="project" value="UniProtKB-SubCell"/>
</dbReference>
<dbReference type="AlphaFoldDB" id="A0A7G9Z0U4"/>
<sequence>MRSAYEKPFFQKESFTKEILHVLYNERKQFSFDKPFFLKTFRKGLFMIVGIDDTDSRKGMCTTYLCAVLVDDLKKYGEVSTPRLVRLNPCIPFKTRGNGAVSFEIKTNAEREAEIKEIIRTQVSELSELREEGTNPGVVFIDSDVLNENREEKRGILKRFYENAVREVLTIEDAYGLISEFHFDYFGLKNKRGLIGALAAASFLVLQRNFRKPDYYDFTYELIAYRQKKRWGTPRVIDETSVWKADAATYPLTWDTVDVANGKIVFAPHSPCPVLFGIRGDSIDAIYKTYELIHTEPEERKMLFVTNQGTDFHLISPFRACEVMGQNATKLETGKEKLQDYHSYILNGVVGSNPRTVEGGPVVFPISLSEETLDGIECIAYEPTKGFRDIIRELRAGDAITVFGSLKKKTLNLEKIEVRELNLVMEKNPRCAKCGRTMKSAGRLQGYRCKRCGTHRAEKDKEVIERVLEEGLYEAPPVARRHISKPLIRMQMRMRMDGTDKKIHPSR</sequence>
<evidence type="ECO:0000256" key="4">
    <source>
        <dbReference type="ARBA" id="ARBA00022741"/>
    </source>
</evidence>
<comment type="function">
    <text evidence="6">ATP-dependent agmatine transferase that catalyzes the formation of 2-agmatinylcytidine (agm2C) at the wobble position (C34) of tRNA(Ile2), converting the codon specificity from AUG to AUA.</text>
</comment>
<dbReference type="Gene3D" id="2.40.50.1010">
    <property type="match status" value="1"/>
</dbReference>
<evidence type="ECO:0000256" key="6">
    <source>
        <dbReference type="HAMAP-Rule" id="MF_01892"/>
    </source>
</evidence>
<evidence type="ECO:0000259" key="8">
    <source>
        <dbReference type="Pfam" id="PF22641"/>
    </source>
</evidence>
<evidence type="ECO:0000256" key="5">
    <source>
        <dbReference type="ARBA" id="ARBA00022840"/>
    </source>
</evidence>
<dbReference type="Pfam" id="PF08489">
    <property type="entry name" value="TiaS_FLD"/>
    <property type="match status" value="1"/>
</dbReference>
<accession>A0A7G9Z0U4</accession>
<dbReference type="GO" id="GO:0016879">
    <property type="term" value="F:ligase activity, forming carbon-nitrogen bonds"/>
    <property type="evidence" value="ECO:0007669"/>
    <property type="project" value="UniProtKB-UniRule"/>
</dbReference>
<feature type="domain" description="TiaS-like TCKD" evidence="8">
    <location>
        <begin position="48"/>
        <end position="188"/>
    </location>
</feature>
<keyword evidence="5 6" id="KW-0067">ATP-binding</keyword>
<name>A0A7G9Z0U4_9EURY</name>
<dbReference type="Gene3D" id="3.30.70.2200">
    <property type="match status" value="1"/>
</dbReference>
<keyword evidence="3 6" id="KW-0819">tRNA processing</keyword>
<dbReference type="GO" id="GO:0002101">
    <property type="term" value="P:tRNA wobble cytosine modification"/>
    <property type="evidence" value="ECO:0007669"/>
    <property type="project" value="UniProtKB-UniRule"/>
</dbReference>
<reference evidence="10" key="1">
    <citation type="submission" date="2020-06" db="EMBL/GenBank/DDBJ databases">
        <title>Unique genomic features of the anaerobic methanotrophic archaea.</title>
        <authorList>
            <person name="Chadwick G.L."/>
            <person name="Skennerton C.T."/>
            <person name="Laso-Perez R."/>
            <person name="Leu A.O."/>
            <person name="Speth D.R."/>
            <person name="Yu H."/>
            <person name="Morgan-Lang C."/>
            <person name="Hatzenpichler R."/>
            <person name="Goudeau D."/>
            <person name="Malmstrom R."/>
            <person name="Brazelton W.J."/>
            <person name="Woyke T."/>
            <person name="Hallam S.J."/>
            <person name="Tyson G.W."/>
            <person name="Wegener G."/>
            <person name="Boetius A."/>
            <person name="Orphan V."/>
        </authorList>
    </citation>
    <scope>NUCLEOTIDE SEQUENCE</scope>
</reference>
<comment type="catalytic activity">
    <reaction evidence="6">
        <text>cytidine(34) in tRNA(Ile2) + agmatine + ATP + H2O = 2-agmatinylcytidine(34) in tRNA(Ile2) + AMP + 2 phosphate + 2 H(+)</text>
        <dbReference type="Rhea" id="RHEA:43608"/>
        <dbReference type="Rhea" id="RHEA-COMP:10625"/>
        <dbReference type="Rhea" id="RHEA-COMP:10626"/>
        <dbReference type="ChEBI" id="CHEBI:15377"/>
        <dbReference type="ChEBI" id="CHEBI:15378"/>
        <dbReference type="ChEBI" id="CHEBI:30616"/>
        <dbReference type="ChEBI" id="CHEBI:43474"/>
        <dbReference type="ChEBI" id="CHEBI:58145"/>
        <dbReference type="ChEBI" id="CHEBI:82748"/>
        <dbReference type="ChEBI" id="CHEBI:83545"/>
        <dbReference type="ChEBI" id="CHEBI:456215"/>
        <dbReference type="EC" id="6.3.4.22"/>
    </reaction>
</comment>
<feature type="domain" description="TiaS C-terminal zinc ribbon" evidence="9">
    <location>
        <begin position="428"/>
        <end position="467"/>
    </location>
</feature>
<dbReference type="GO" id="GO:0005524">
    <property type="term" value="F:ATP binding"/>
    <property type="evidence" value="ECO:0007669"/>
    <property type="project" value="UniProtKB-KW"/>
</dbReference>
<dbReference type="InterPro" id="IPR055394">
    <property type="entry name" value="Zn_ribbon_TiaS"/>
</dbReference>
<keyword evidence="2 6" id="KW-0436">Ligase</keyword>
<dbReference type="Pfam" id="PF23783">
    <property type="entry name" value="Zn_ribbon_TiaS"/>
    <property type="match status" value="1"/>
</dbReference>
<dbReference type="HAMAP" id="MF_01892">
    <property type="entry name" value="tRNA_Ile2_agm2C_synt"/>
    <property type="match status" value="1"/>
</dbReference>
<dbReference type="InterPro" id="IPR024913">
    <property type="entry name" value="tRNA_Ile2__agm2C_synt"/>
</dbReference>
<dbReference type="InterPro" id="IPR053870">
    <property type="entry name" value="TiaS-like_TCKD"/>
</dbReference>
<dbReference type="Gene3D" id="3.90.600.20">
    <property type="match status" value="1"/>
</dbReference>
<keyword evidence="4 6" id="KW-0547">Nucleotide-binding</keyword>
<dbReference type="InterPro" id="IPR013696">
    <property type="entry name" value="TiaS_FLD"/>
</dbReference>
<keyword evidence="1 6" id="KW-0963">Cytoplasm</keyword>
<dbReference type="CDD" id="cd04482">
    <property type="entry name" value="RPA2_OBF_like"/>
    <property type="match status" value="1"/>
</dbReference>
<comment type="subcellular location">
    <subcellularLocation>
        <location evidence="6">Cytoplasm</location>
    </subcellularLocation>
</comment>
<dbReference type="Pfam" id="PF22641">
    <property type="entry name" value="TiaS_TCKD"/>
    <property type="match status" value="1"/>
</dbReference>
<evidence type="ECO:0000259" key="7">
    <source>
        <dbReference type="Pfam" id="PF08489"/>
    </source>
</evidence>
<comment type="similarity">
    <text evidence="6">Belongs to the TiaS family.</text>
</comment>
<evidence type="ECO:0000256" key="2">
    <source>
        <dbReference type="ARBA" id="ARBA00022598"/>
    </source>
</evidence>
<protein>
    <recommendedName>
        <fullName evidence="6">tRNA(Ile2) 2-agmatinylcytidine synthetase TiaS</fullName>
        <shortName evidence="6">tRNA(Ile2)-agm2C synthetase</shortName>
        <ecNumber evidence="6">6.3.4.22</ecNumber>
    </recommendedName>
    <alternativeName>
        <fullName evidence="6">tRNA(Ile2) agmatidine synthetase</fullName>
    </alternativeName>
</protein>
<evidence type="ECO:0000259" key="9">
    <source>
        <dbReference type="Pfam" id="PF23783"/>
    </source>
</evidence>
<dbReference type="PANTHER" id="PTHR40705">
    <property type="entry name" value="TRNA(ILE2) 2-AGMATINYLCYTIDINE SYNTHETASE TIAS"/>
    <property type="match status" value="1"/>
</dbReference>
<dbReference type="EC" id="6.3.4.22" evidence="6"/>
<feature type="domain" description="TiaS FLD" evidence="7">
    <location>
        <begin position="192"/>
        <end position="313"/>
    </location>
</feature>
<dbReference type="PANTHER" id="PTHR40705:SF1">
    <property type="entry name" value="TRNA(ILE2) 2-AGMATINYLCYTIDINE SYNTHETASE TIAS"/>
    <property type="match status" value="1"/>
</dbReference>
<gene>
    <name evidence="6 10" type="primary">tiaS</name>
    <name evidence="10" type="ORF">LBDBNMAG_00013</name>
</gene>
<organism evidence="10">
    <name type="scientific">Candidatus Methanophagaceae archaeon ANME-1 ERB6</name>
    <dbReference type="NCBI Taxonomy" id="2759912"/>
    <lineage>
        <taxon>Archaea</taxon>
        <taxon>Methanobacteriati</taxon>
        <taxon>Methanobacteriota</taxon>
        <taxon>Stenosarchaea group</taxon>
        <taxon>Methanomicrobia</taxon>
        <taxon>Candidatus Methanophagales</taxon>
        <taxon>Candidatus Methanophagaceae</taxon>
    </lineage>
</organism>